<proteinExistence type="predicted"/>
<dbReference type="InterPro" id="IPR029068">
    <property type="entry name" value="Glyas_Bleomycin-R_OHBP_Dase"/>
</dbReference>
<sequence>MFNILGINQQVLRTEKRGAIITFYTDVLDCYLEQETSPETGLTRLTGNSDLIGTVGFHSQLGRQGCGAPTETDNNPDHPCLPISPIDEDKICAHLALRGIEYCEIMRR</sequence>
<name>A0A128F2Q5_9GAMM</name>
<dbReference type="SUPFAM" id="SSF54593">
    <property type="entry name" value="Glyoxalase/Bleomycin resistance protein/Dihydroxybiphenyl dioxygenase"/>
    <property type="match status" value="1"/>
</dbReference>
<gene>
    <name evidence="1" type="ORF">GCE9029_02383</name>
</gene>
<dbReference type="STRING" id="1796497.GCE9029_02383"/>
<dbReference type="EMBL" id="FIZX01000002">
    <property type="protein sequence ID" value="CZF81078.1"/>
    <property type="molecule type" value="Genomic_DNA"/>
</dbReference>
<keyword evidence="2" id="KW-1185">Reference proteome</keyword>
<evidence type="ECO:0008006" key="3">
    <source>
        <dbReference type="Google" id="ProtNLM"/>
    </source>
</evidence>
<evidence type="ECO:0000313" key="1">
    <source>
        <dbReference type="EMBL" id="CZF81078.1"/>
    </source>
</evidence>
<dbReference type="AlphaFoldDB" id="A0A128F2Q5"/>
<dbReference type="OrthoDB" id="9812656at2"/>
<dbReference type="Proteomes" id="UP000071641">
    <property type="component" value="Unassembled WGS sequence"/>
</dbReference>
<evidence type="ECO:0000313" key="2">
    <source>
        <dbReference type="Proteomes" id="UP000071641"/>
    </source>
</evidence>
<reference evidence="2" key="1">
    <citation type="submission" date="2016-02" db="EMBL/GenBank/DDBJ databases">
        <authorList>
            <person name="Rodrigo-Torres Lidia"/>
            <person name="Arahal R.David."/>
        </authorList>
    </citation>
    <scope>NUCLEOTIDE SEQUENCE [LARGE SCALE GENOMIC DNA]</scope>
    <source>
        <strain evidence="2">CECT 9029</strain>
    </source>
</reference>
<protein>
    <recommendedName>
        <fullName evidence="3">Glyoxalase-like domain protein</fullName>
    </recommendedName>
</protein>
<accession>A0A128F2Q5</accession>
<dbReference type="RefSeq" id="WP_062663464.1">
    <property type="nucleotide sequence ID" value="NZ_FIZX01000002.1"/>
</dbReference>
<organism evidence="1 2">
    <name type="scientific">Grimontia celer</name>
    <dbReference type="NCBI Taxonomy" id="1796497"/>
    <lineage>
        <taxon>Bacteria</taxon>
        <taxon>Pseudomonadati</taxon>
        <taxon>Pseudomonadota</taxon>
        <taxon>Gammaproteobacteria</taxon>
        <taxon>Vibrionales</taxon>
        <taxon>Vibrionaceae</taxon>
        <taxon>Grimontia</taxon>
    </lineage>
</organism>